<evidence type="ECO:0000313" key="3">
    <source>
        <dbReference type="EMBL" id="SEM41656.1"/>
    </source>
</evidence>
<protein>
    <submittedName>
        <fullName evidence="3">3',5'-cyclic AMP phosphodiesterase CpdA</fullName>
    </submittedName>
</protein>
<dbReference type="InterPro" id="IPR051918">
    <property type="entry name" value="STPP_CPPED1"/>
</dbReference>
<dbReference type="STRING" id="407022.SAMN05661044_05127"/>
<accession>A0A1H7Y601</accession>
<organism evidence="3 4">
    <name type="scientific">Olivibacter domesticus</name>
    <name type="common">Pseudosphingobacterium domesticum</name>
    <dbReference type="NCBI Taxonomy" id="407022"/>
    <lineage>
        <taxon>Bacteria</taxon>
        <taxon>Pseudomonadati</taxon>
        <taxon>Bacteroidota</taxon>
        <taxon>Sphingobacteriia</taxon>
        <taxon>Sphingobacteriales</taxon>
        <taxon>Sphingobacteriaceae</taxon>
        <taxon>Olivibacter</taxon>
    </lineage>
</organism>
<dbReference type="OrthoDB" id="9816081at2"/>
<evidence type="ECO:0000313" key="4">
    <source>
        <dbReference type="Proteomes" id="UP000199421"/>
    </source>
</evidence>
<evidence type="ECO:0000259" key="2">
    <source>
        <dbReference type="Pfam" id="PF00149"/>
    </source>
</evidence>
<dbReference type="EMBL" id="FOAF01000012">
    <property type="protein sequence ID" value="SEM41656.1"/>
    <property type="molecule type" value="Genomic_DNA"/>
</dbReference>
<sequence length="320" mass="37052">MKRRHFIRNSFVLGALTPLSPNPLSALASDPTARNRTIQLSFGVCADLHHDLIKDGVERIEAFTQYMNTQKPNFVIQMGDFCSPKQENKTLIEAWNKFTGPKYHVIGNHDVDGGFTHQDVIKFWNAAGAYYSFDLNGYHFVVLNGNERLPQDDTSRYPRSILKEQYDWLHQDLDRTSLPVIVFCHQGIDNDLDGLMEGNIIRILFERINKQAGHRKIRLVLSGHHHEDYLNWYNDIPYLQINSIAYQFARTKKGYRFVHTVEPIWALVNIMDDGTIIIKGKESSYSENLTGEEQSYYLGYETVPHISDRVIPYPAQFSYY</sequence>
<feature type="signal peptide" evidence="1">
    <location>
        <begin position="1"/>
        <end position="28"/>
    </location>
</feature>
<dbReference type="GO" id="GO:0016787">
    <property type="term" value="F:hydrolase activity"/>
    <property type="evidence" value="ECO:0007669"/>
    <property type="project" value="InterPro"/>
</dbReference>
<evidence type="ECO:0000256" key="1">
    <source>
        <dbReference type="SAM" id="SignalP"/>
    </source>
</evidence>
<dbReference type="Pfam" id="PF00149">
    <property type="entry name" value="Metallophos"/>
    <property type="match status" value="1"/>
</dbReference>
<dbReference type="Gene3D" id="3.60.21.10">
    <property type="match status" value="1"/>
</dbReference>
<dbReference type="InterPro" id="IPR029052">
    <property type="entry name" value="Metallo-depent_PP-like"/>
</dbReference>
<dbReference type="InterPro" id="IPR004843">
    <property type="entry name" value="Calcineurin-like_PHP"/>
</dbReference>
<keyword evidence="4" id="KW-1185">Reference proteome</keyword>
<dbReference type="PANTHER" id="PTHR43143:SF1">
    <property type="entry name" value="SERINE_THREONINE-PROTEIN PHOSPHATASE CPPED1"/>
    <property type="match status" value="1"/>
</dbReference>
<feature type="chain" id="PRO_5011485861" evidence="1">
    <location>
        <begin position="29"/>
        <end position="320"/>
    </location>
</feature>
<keyword evidence="1" id="KW-0732">Signal</keyword>
<dbReference type="AlphaFoldDB" id="A0A1H7Y601"/>
<name>A0A1H7Y601_OLID1</name>
<proteinExistence type="predicted"/>
<dbReference type="PANTHER" id="PTHR43143">
    <property type="entry name" value="METALLOPHOSPHOESTERASE, CALCINEURIN SUPERFAMILY"/>
    <property type="match status" value="1"/>
</dbReference>
<dbReference type="Proteomes" id="UP000199421">
    <property type="component" value="Unassembled WGS sequence"/>
</dbReference>
<dbReference type="SUPFAM" id="SSF56300">
    <property type="entry name" value="Metallo-dependent phosphatases"/>
    <property type="match status" value="1"/>
</dbReference>
<gene>
    <name evidence="3" type="ORF">SAMN05661044_05127</name>
</gene>
<dbReference type="RefSeq" id="WP_093331451.1">
    <property type="nucleotide sequence ID" value="NZ_FOAF01000012.1"/>
</dbReference>
<feature type="domain" description="Calcineurin-like phosphoesterase" evidence="2">
    <location>
        <begin position="41"/>
        <end position="227"/>
    </location>
</feature>
<reference evidence="4" key="1">
    <citation type="submission" date="2016-10" db="EMBL/GenBank/DDBJ databases">
        <authorList>
            <person name="Varghese N."/>
            <person name="Submissions S."/>
        </authorList>
    </citation>
    <scope>NUCLEOTIDE SEQUENCE [LARGE SCALE GENOMIC DNA]</scope>
    <source>
        <strain evidence="4">DSM 18733</strain>
    </source>
</reference>